<keyword evidence="3" id="KW-1185">Reference proteome</keyword>
<evidence type="ECO:0000313" key="4">
    <source>
        <dbReference type="Proteomes" id="UP000183077"/>
    </source>
</evidence>
<dbReference type="OrthoDB" id="1269952at2"/>
<reference evidence="2 4" key="2">
    <citation type="submission" date="2016-10" db="EMBL/GenBank/DDBJ databases">
        <authorList>
            <person name="de Groot N.N."/>
        </authorList>
    </citation>
    <scope>NUCLEOTIDE SEQUENCE [LARGE SCALE GENOMIC DNA]</scope>
    <source>
        <strain evidence="2 4">DSM 23048</strain>
    </source>
</reference>
<dbReference type="AlphaFoldDB" id="A0A164ACL3"/>
<reference evidence="1 3" key="1">
    <citation type="submission" date="2016-01" db="EMBL/GenBank/DDBJ databases">
        <title>Whole genome sequencing of Myroides marinus L41.</title>
        <authorList>
            <person name="Hong K.W."/>
        </authorList>
    </citation>
    <scope>NUCLEOTIDE SEQUENCE [LARGE SCALE GENOMIC DNA]</scope>
    <source>
        <strain evidence="1 3">L41</strain>
    </source>
</reference>
<dbReference type="GeneID" id="82255308"/>
<dbReference type="EMBL" id="FNYS01000001">
    <property type="protein sequence ID" value="SEI48132.1"/>
    <property type="molecule type" value="Genomic_DNA"/>
</dbReference>
<gene>
    <name evidence="1" type="ORF">AV926_04605</name>
    <name evidence="2" type="ORF">SAMN04488018_10173</name>
</gene>
<dbReference type="EMBL" id="LQNU01000038">
    <property type="protein sequence ID" value="KZE83564.1"/>
    <property type="molecule type" value="Genomic_DNA"/>
</dbReference>
<organism evidence="1 3">
    <name type="scientific">Myroides marinus</name>
    <dbReference type="NCBI Taxonomy" id="703342"/>
    <lineage>
        <taxon>Bacteria</taxon>
        <taxon>Pseudomonadati</taxon>
        <taxon>Bacteroidota</taxon>
        <taxon>Flavobacteriia</taxon>
        <taxon>Flavobacteriales</taxon>
        <taxon>Flavobacteriaceae</taxon>
        <taxon>Myroides</taxon>
    </lineage>
</organism>
<protein>
    <submittedName>
        <fullName evidence="1">Uncharacterized protein</fullName>
    </submittedName>
</protein>
<evidence type="ECO:0000313" key="3">
    <source>
        <dbReference type="Proteomes" id="UP000076630"/>
    </source>
</evidence>
<evidence type="ECO:0000313" key="2">
    <source>
        <dbReference type="EMBL" id="SEI48132.1"/>
    </source>
</evidence>
<name>A0A164ACL3_9FLAO</name>
<proteinExistence type="predicted"/>
<sequence>MIKMFYYDPHTDMGAEGEESIVCSESETIEYFTKLTKIEDNFLGIFKGEDTLQFAWLRDDIWLVDIPKVLRQGSYQKEATTAECIELIKKQYEYFDLSFSENYEFNEW</sequence>
<dbReference type="Proteomes" id="UP000183077">
    <property type="component" value="Unassembled WGS sequence"/>
</dbReference>
<dbReference type="RefSeq" id="WP_038985429.1">
    <property type="nucleotide sequence ID" value="NZ_FNYS01000001.1"/>
</dbReference>
<accession>A0A164ACL3</accession>
<evidence type="ECO:0000313" key="1">
    <source>
        <dbReference type="EMBL" id="KZE83564.1"/>
    </source>
</evidence>
<dbReference type="Proteomes" id="UP000076630">
    <property type="component" value="Unassembled WGS sequence"/>
</dbReference>